<dbReference type="EMBL" id="POUT01000007">
    <property type="protein sequence ID" value="PNG08997.1"/>
    <property type="molecule type" value="Genomic_DNA"/>
</dbReference>
<accession>A0A2N8T2M2</accession>
<evidence type="ECO:0000313" key="1">
    <source>
        <dbReference type="EMBL" id="PNG08997.1"/>
    </source>
</evidence>
<proteinExistence type="predicted"/>
<evidence type="ECO:0000313" key="2">
    <source>
        <dbReference type="Proteomes" id="UP000236023"/>
    </source>
</evidence>
<dbReference type="GO" id="GO:0020037">
    <property type="term" value="F:heme binding"/>
    <property type="evidence" value="ECO:0007669"/>
    <property type="project" value="InterPro"/>
</dbReference>
<protein>
    <submittedName>
        <fullName evidence="1">Globin</fullName>
    </submittedName>
</protein>
<dbReference type="RefSeq" id="WP_102894699.1">
    <property type="nucleotide sequence ID" value="NZ_JAMOHU010000035.1"/>
</dbReference>
<dbReference type="AlphaFoldDB" id="A0A2N8T2M2"/>
<dbReference type="CDD" id="cd01040">
    <property type="entry name" value="Mb-like"/>
    <property type="match status" value="1"/>
</dbReference>
<name>A0A2N8T2M2_STUST</name>
<dbReference type="Gene3D" id="1.10.490.10">
    <property type="entry name" value="Globins"/>
    <property type="match status" value="1"/>
</dbReference>
<dbReference type="GO" id="GO:0019825">
    <property type="term" value="F:oxygen binding"/>
    <property type="evidence" value="ECO:0007669"/>
    <property type="project" value="InterPro"/>
</dbReference>
<dbReference type="InterPro" id="IPR044399">
    <property type="entry name" value="Mb-like_M"/>
</dbReference>
<sequence length="130" mass="14708">MKDTDRVMQSYGRCCASPSFFDDFYVNFLSSSPAVRDKFTNTDMVAQKQLLRAGILNLVLFARGMPDSKLKALGQSHSRDGFDIRPELYDLWLVALLKTVRQHDAQAGKPELDAWRGVLGKGIEVIKSYY</sequence>
<dbReference type="InterPro" id="IPR012292">
    <property type="entry name" value="Globin/Proto"/>
</dbReference>
<comment type="caution">
    <text evidence="1">The sequence shown here is derived from an EMBL/GenBank/DDBJ whole genome shotgun (WGS) entry which is preliminary data.</text>
</comment>
<reference evidence="1 2" key="1">
    <citation type="submission" date="2018-01" db="EMBL/GenBank/DDBJ databases">
        <title>Denitrification phenotypes of diverse strains of Pseudomonas stutzeri.</title>
        <authorList>
            <person name="Milligan D.A."/>
            <person name="Bergaust L."/>
            <person name="Bakken L.R."/>
            <person name="Frostegard A."/>
        </authorList>
    </citation>
    <scope>NUCLEOTIDE SEQUENCE [LARGE SCALE GENOMIC DNA]</scope>
    <source>
        <strain evidence="1 2">24a75</strain>
    </source>
</reference>
<dbReference type="Proteomes" id="UP000236023">
    <property type="component" value="Unassembled WGS sequence"/>
</dbReference>
<dbReference type="InterPro" id="IPR009050">
    <property type="entry name" value="Globin-like_sf"/>
</dbReference>
<dbReference type="SUPFAM" id="SSF46458">
    <property type="entry name" value="Globin-like"/>
    <property type="match status" value="1"/>
</dbReference>
<gene>
    <name evidence="1" type="ORF">CXK94_13320</name>
</gene>
<organism evidence="1 2">
    <name type="scientific">Stutzerimonas stutzeri</name>
    <name type="common">Pseudomonas stutzeri</name>
    <dbReference type="NCBI Taxonomy" id="316"/>
    <lineage>
        <taxon>Bacteria</taxon>
        <taxon>Pseudomonadati</taxon>
        <taxon>Pseudomonadota</taxon>
        <taxon>Gammaproteobacteria</taxon>
        <taxon>Pseudomonadales</taxon>
        <taxon>Pseudomonadaceae</taxon>
        <taxon>Stutzerimonas</taxon>
    </lineage>
</organism>